<reference evidence="6" key="1">
    <citation type="submission" date="2018-10" db="EMBL/GenBank/DDBJ databases">
        <title>Transcriptome assembly of Aceria tosichella (Wheat curl mite) Type 2.</title>
        <authorList>
            <person name="Scully E.D."/>
            <person name="Geib S.M."/>
            <person name="Palmer N.A."/>
            <person name="Gupta A.K."/>
            <person name="Sarath G."/>
            <person name="Tatineni S."/>
        </authorList>
    </citation>
    <scope>NUCLEOTIDE SEQUENCE</scope>
    <source>
        <strain evidence="6">LincolnNE</strain>
    </source>
</reference>
<comment type="subunit">
    <text evidence="1">Interacts with PEX19.</text>
</comment>
<gene>
    <name evidence="6" type="primary">Pex3</name>
    <name evidence="6" type="ORF">g.14338</name>
</gene>
<protein>
    <recommendedName>
        <fullName evidence="2">Peroxisomal biogenesis factor 3</fullName>
    </recommendedName>
    <alternativeName>
        <fullName evidence="5">Peroxisomal assembly protein PEX3</fullName>
    </alternativeName>
</protein>
<dbReference type="InterPro" id="IPR006966">
    <property type="entry name" value="Peroxin-3"/>
</dbReference>
<dbReference type="EMBL" id="GGYP01003808">
    <property type="protein sequence ID" value="MDE48579.1"/>
    <property type="molecule type" value="Transcribed_RNA"/>
</dbReference>
<proteinExistence type="predicted"/>
<evidence type="ECO:0000256" key="1">
    <source>
        <dbReference type="ARBA" id="ARBA00011494"/>
    </source>
</evidence>
<name>A0A6G1SDY0_9ACAR</name>
<evidence type="ECO:0000313" key="6">
    <source>
        <dbReference type="EMBL" id="MDE48579.1"/>
    </source>
</evidence>
<dbReference type="GO" id="GO:0045046">
    <property type="term" value="P:protein import into peroxisome membrane"/>
    <property type="evidence" value="ECO:0007669"/>
    <property type="project" value="TreeGrafter"/>
</dbReference>
<sequence length="383" mass="43547">MGLFDFMNRHRNKILLVGGAAGTVLVINKILAKYEKQWESSSSRGFVHEARKKEIHFENIISECNQLCQRMSPKIAARLQELLDDSKLIESLVSKRTQDKNIQDKVEIWKSLKVKILTRLLSEIYCTCILVCYMRVQMSVIGGQVFAKNVLDNNSGSSSAAVADLAHMKAYTKYYAFLGSFYDQRFDCLIQPIEAAVEETLRGYSIDYKISIQDFRVILDKIKRSMSFHLSSPTSKTRVFFLDAEKLSTIDLSSVCPDSGPLTSEEEEMLRLMLAETQDILESEDFKHVLESSIEVGYAILLDNLLGAFIKMESKLNGKTETTTNFSNPNSIQVPLVKLLPQIRNNYLQRNESDQRTLVNHLLCLDVLNCFAANVYEAFCMPK</sequence>
<evidence type="ECO:0000256" key="2">
    <source>
        <dbReference type="ARBA" id="ARBA00014294"/>
    </source>
</evidence>
<dbReference type="GO" id="GO:0030674">
    <property type="term" value="F:protein-macromolecule adaptor activity"/>
    <property type="evidence" value="ECO:0007669"/>
    <property type="project" value="TreeGrafter"/>
</dbReference>
<dbReference type="AlphaFoldDB" id="A0A6G1SDY0"/>
<evidence type="ECO:0000256" key="5">
    <source>
        <dbReference type="ARBA" id="ARBA00029630"/>
    </source>
</evidence>
<accession>A0A6G1SDY0</accession>
<dbReference type="PANTHER" id="PTHR28080">
    <property type="entry name" value="PEROXISOMAL BIOGENESIS FACTOR 3"/>
    <property type="match status" value="1"/>
</dbReference>
<keyword evidence="3" id="KW-0962">Peroxisome biogenesis</keyword>
<organism evidence="6">
    <name type="scientific">Aceria tosichella</name>
    <name type="common">wheat curl mite</name>
    <dbReference type="NCBI Taxonomy" id="561515"/>
    <lineage>
        <taxon>Eukaryota</taxon>
        <taxon>Metazoa</taxon>
        <taxon>Ecdysozoa</taxon>
        <taxon>Arthropoda</taxon>
        <taxon>Chelicerata</taxon>
        <taxon>Arachnida</taxon>
        <taxon>Acari</taxon>
        <taxon>Acariformes</taxon>
        <taxon>Trombidiformes</taxon>
        <taxon>Prostigmata</taxon>
        <taxon>Eupodina</taxon>
        <taxon>Eriophyoidea</taxon>
        <taxon>Eriophyidae</taxon>
        <taxon>Eriophyinae</taxon>
        <taxon>Aceriini</taxon>
        <taxon>Aceria</taxon>
    </lineage>
</organism>
<dbReference type="PANTHER" id="PTHR28080:SF1">
    <property type="entry name" value="PEROXISOMAL BIOGENESIS FACTOR 3"/>
    <property type="match status" value="1"/>
</dbReference>
<evidence type="ECO:0000256" key="4">
    <source>
        <dbReference type="ARBA" id="ARBA00025338"/>
    </source>
</evidence>
<dbReference type="Pfam" id="PF04882">
    <property type="entry name" value="Peroxin-3"/>
    <property type="match status" value="2"/>
</dbReference>
<comment type="function">
    <text evidence="4">Involved in peroxisome biosynthesis and integrity. Assembles membrane vesicles before the matrix proteins are translocated. As a docking factor for PEX19, is necessary for the import of peroxisomal membrane proteins in the peroxisomes.</text>
</comment>
<evidence type="ECO:0000256" key="3">
    <source>
        <dbReference type="ARBA" id="ARBA00022593"/>
    </source>
</evidence>
<dbReference type="GO" id="GO:0005778">
    <property type="term" value="C:peroxisomal membrane"/>
    <property type="evidence" value="ECO:0007669"/>
    <property type="project" value="InterPro"/>
</dbReference>